<protein>
    <submittedName>
        <fullName evidence="3">His_kinase domain-containing protein</fullName>
    </submittedName>
</protein>
<dbReference type="PANTHER" id="PTHR34220:SF7">
    <property type="entry name" value="SENSOR HISTIDINE KINASE YPDA"/>
    <property type="match status" value="1"/>
</dbReference>
<evidence type="ECO:0000256" key="1">
    <source>
        <dbReference type="SAM" id="Phobius"/>
    </source>
</evidence>
<gene>
    <name evidence="3" type="ORF">T190115A13A_10296</name>
</gene>
<keyword evidence="1" id="KW-0472">Membrane</keyword>
<dbReference type="InterPro" id="IPR010559">
    <property type="entry name" value="Sig_transdc_His_kin_internal"/>
</dbReference>
<dbReference type="Proteomes" id="UP001497602">
    <property type="component" value="Unassembled WGS sequence"/>
</dbReference>
<dbReference type="InterPro" id="IPR036890">
    <property type="entry name" value="HATPase_C_sf"/>
</dbReference>
<feature type="transmembrane region" description="Helical" evidence="1">
    <location>
        <begin position="83"/>
        <end position="105"/>
    </location>
</feature>
<keyword evidence="1" id="KW-0812">Transmembrane</keyword>
<dbReference type="Gene3D" id="3.30.565.10">
    <property type="entry name" value="Histidine kinase-like ATPase, C-terminal domain"/>
    <property type="match status" value="1"/>
</dbReference>
<feature type="transmembrane region" description="Helical" evidence="1">
    <location>
        <begin position="12"/>
        <end position="33"/>
    </location>
</feature>
<organism evidence="3 4">
    <name type="scientific">Tenacibaculum vairaonense</name>
    <dbReference type="NCBI Taxonomy" id="3137860"/>
    <lineage>
        <taxon>Bacteria</taxon>
        <taxon>Pseudomonadati</taxon>
        <taxon>Bacteroidota</taxon>
        <taxon>Flavobacteriia</taxon>
        <taxon>Flavobacteriales</taxon>
        <taxon>Flavobacteriaceae</taxon>
        <taxon>Tenacibaculum</taxon>
    </lineage>
</organism>
<dbReference type="EMBL" id="CAXJRC010000011">
    <property type="protein sequence ID" value="CAL2106140.1"/>
    <property type="molecule type" value="Genomic_DNA"/>
</dbReference>
<dbReference type="InterPro" id="IPR050640">
    <property type="entry name" value="Bact_2-comp_sensor_kinase"/>
</dbReference>
<comment type="caution">
    <text evidence="3">The sequence shown here is derived from an EMBL/GenBank/DDBJ whole genome shotgun (WGS) entry which is preliminary data.</text>
</comment>
<keyword evidence="4" id="KW-1185">Reference proteome</keyword>
<dbReference type="SUPFAM" id="SSF55874">
    <property type="entry name" value="ATPase domain of HSP90 chaperone/DNA topoisomerase II/histidine kinase"/>
    <property type="match status" value="1"/>
</dbReference>
<evidence type="ECO:0000313" key="4">
    <source>
        <dbReference type="Proteomes" id="UP001497602"/>
    </source>
</evidence>
<dbReference type="Pfam" id="PF06580">
    <property type="entry name" value="His_kinase"/>
    <property type="match status" value="1"/>
</dbReference>
<evidence type="ECO:0000313" key="3">
    <source>
        <dbReference type="EMBL" id="CAL2106140.1"/>
    </source>
</evidence>
<evidence type="ECO:0000259" key="2">
    <source>
        <dbReference type="Pfam" id="PF06580"/>
    </source>
</evidence>
<feature type="transmembrane region" description="Helical" evidence="1">
    <location>
        <begin position="53"/>
        <end position="71"/>
    </location>
</feature>
<feature type="transmembrane region" description="Helical" evidence="1">
    <location>
        <begin position="125"/>
        <end position="150"/>
    </location>
</feature>
<reference evidence="3 4" key="1">
    <citation type="submission" date="2024-05" db="EMBL/GenBank/DDBJ databases">
        <authorList>
            <person name="Duchaud E."/>
        </authorList>
    </citation>
    <scope>NUCLEOTIDE SEQUENCE [LARGE SCALE GENOMIC DNA]</scope>
    <source>
        <strain evidence="3">Ena-SAMPLE-TAB-13-05-2024-13:56:06:370-140305</strain>
    </source>
</reference>
<dbReference type="RefSeq" id="WP_348737948.1">
    <property type="nucleotide sequence ID" value="NZ_CAXJRC010000011.1"/>
</dbReference>
<keyword evidence="1" id="KW-1133">Transmembrane helix</keyword>
<feature type="domain" description="Signal transduction histidine kinase internal region" evidence="2">
    <location>
        <begin position="171"/>
        <end position="249"/>
    </location>
</feature>
<sequence>MKFISLKKNKLTLFFAIFYAFICSLHLVKVYYLKNIGYRYTNKSWSILLTDSLIDYLLVILLFVAINKTTLKLLKRKKSWKQIAFIHLAFSFLMSFSIVLGIYIFHISNGNIKLNHSIPKEILRYTISTIDINVLIYFVIILIIYSYHYLKKNEKNEKEKSSLEKQLIKTRLNLLRSNLQPHFLFNTLNSITTLIDIHPKKAQDTIIDLSSFLRELLDAKEQLTTDLFCELNTLKKYINILEVRFSDSFSFNTNIEDKTILNAKVPYLLLQPIVENSVKHGYSYNHTVLTIALTIKKKNDFIVISIENDGQLLSENFCAKKMNIGLESTIERLKSTYEKFYTFEMRNNKNKSGVITTITFPYIVLKKNTNID</sequence>
<name>A0ABP1FC56_9FLAO</name>
<dbReference type="PANTHER" id="PTHR34220">
    <property type="entry name" value="SENSOR HISTIDINE KINASE YPDA"/>
    <property type="match status" value="1"/>
</dbReference>
<proteinExistence type="predicted"/>
<accession>A0ABP1FC56</accession>